<evidence type="ECO:0000259" key="1">
    <source>
        <dbReference type="PROSITE" id="PS50179"/>
    </source>
</evidence>
<name>A0A0R3X5P8_HYDTA</name>
<keyword evidence="3" id="KW-1185">Reference proteome</keyword>
<sequence length="318" mass="35628">MARYKDIFDAIDHATSESCPNRLLAFAKVRSVVLGGAAAAQSAARQIINRFCNVAMENQRIGLWSLDLLQMCTLHGGDAFALALNSQDRLNDLLAFFLNPAKFKSISIQTQLKLLSLIQTWAITYKNTFSCNNFEYAYSRLKKSGVSSNVDGLRNLHWLPDRDVFGNFTESTPYNLQDVASEMSSENKQLHAELQTIYKMASELLATTSGEGEESKKQLSEASKRTLEIKQAVYASQAFWNDIIDHLETKSEDLEEIKLSVQRIFESMEQSITYCSNALKTESSVTPVSTRPFRPFTKLLKGRLLIVNGDSAVLLISQ</sequence>
<dbReference type="Proteomes" id="UP000274429">
    <property type="component" value="Unassembled WGS sequence"/>
</dbReference>
<protein>
    <submittedName>
        <fullName evidence="4">VHS domain-containing protein</fullName>
    </submittedName>
</protein>
<reference evidence="2 3" key="2">
    <citation type="submission" date="2018-11" db="EMBL/GenBank/DDBJ databases">
        <authorList>
            <consortium name="Pathogen Informatics"/>
        </authorList>
    </citation>
    <scope>NUCLEOTIDE SEQUENCE [LARGE SCALE GENOMIC DNA]</scope>
</reference>
<proteinExistence type="predicted"/>
<reference evidence="4" key="1">
    <citation type="submission" date="2016-04" db="UniProtKB">
        <authorList>
            <consortium name="WormBaseParasite"/>
        </authorList>
    </citation>
    <scope>IDENTIFICATION</scope>
</reference>
<dbReference type="GO" id="GO:0035091">
    <property type="term" value="F:phosphatidylinositol binding"/>
    <property type="evidence" value="ECO:0007669"/>
    <property type="project" value="InterPro"/>
</dbReference>
<evidence type="ECO:0000313" key="2">
    <source>
        <dbReference type="EMBL" id="VDM33438.1"/>
    </source>
</evidence>
<evidence type="ECO:0000313" key="3">
    <source>
        <dbReference type="Proteomes" id="UP000274429"/>
    </source>
</evidence>
<dbReference type="AlphaFoldDB" id="A0A0R3X5P8"/>
<dbReference type="OrthoDB" id="6276757at2759"/>
<accession>A0A0R3X5P8</accession>
<dbReference type="Pfam" id="PF00790">
    <property type="entry name" value="VHS"/>
    <property type="match status" value="1"/>
</dbReference>
<dbReference type="Gene3D" id="1.25.40.90">
    <property type="match status" value="1"/>
</dbReference>
<organism evidence="4">
    <name type="scientific">Hydatigena taeniaeformis</name>
    <name type="common">Feline tapeworm</name>
    <name type="synonym">Taenia taeniaeformis</name>
    <dbReference type="NCBI Taxonomy" id="6205"/>
    <lineage>
        <taxon>Eukaryota</taxon>
        <taxon>Metazoa</taxon>
        <taxon>Spiralia</taxon>
        <taxon>Lophotrochozoa</taxon>
        <taxon>Platyhelminthes</taxon>
        <taxon>Cestoda</taxon>
        <taxon>Eucestoda</taxon>
        <taxon>Cyclophyllidea</taxon>
        <taxon>Taeniidae</taxon>
        <taxon>Hydatigera</taxon>
    </lineage>
</organism>
<dbReference type="PROSITE" id="PS50179">
    <property type="entry name" value="VHS"/>
    <property type="match status" value="1"/>
</dbReference>
<dbReference type="WBParaSite" id="TTAC_0000880601-mRNA-1">
    <property type="protein sequence ID" value="TTAC_0000880601-mRNA-1"/>
    <property type="gene ID" value="TTAC_0000880601"/>
</dbReference>
<dbReference type="EMBL" id="UYWX01020588">
    <property type="protein sequence ID" value="VDM33438.1"/>
    <property type="molecule type" value="Genomic_DNA"/>
</dbReference>
<dbReference type="GO" id="GO:0043130">
    <property type="term" value="F:ubiquitin binding"/>
    <property type="evidence" value="ECO:0007669"/>
    <property type="project" value="InterPro"/>
</dbReference>
<evidence type="ECO:0000313" key="4">
    <source>
        <dbReference type="WBParaSite" id="TTAC_0000880601-mRNA-1"/>
    </source>
</evidence>
<dbReference type="InterPro" id="IPR002014">
    <property type="entry name" value="VHS_dom"/>
</dbReference>
<dbReference type="SUPFAM" id="SSF48464">
    <property type="entry name" value="ENTH/VHS domain"/>
    <property type="match status" value="1"/>
</dbReference>
<dbReference type="STRING" id="6205.A0A0R3X5P8"/>
<dbReference type="InterPro" id="IPR008942">
    <property type="entry name" value="ENTH_VHS"/>
</dbReference>
<feature type="domain" description="VHS" evidence="1">
    <location>
        <begin position="1"/>
        <end position="149"/>
    </location>
</feature>
<gene>
    <name evidence="2" type="ORF">TTAC_LOCUS8791</name>
</gene>